<dbReference type="GO" id="GO:1902201">
    <property type="term" value="P:negative regulation of bacterial-type flagellum-dependent cell motility"/>
    <property type="evidence" value="ECO:0007669"/>
    <property type="project" value="TreeGrafter"/>
</dbReference>
<dbReference type="Gene3D" id="3.30.70.270">
    <property type="match status" value="1"/>
</dbReference>
<evidence type="ECO:0000313" key="6">
    <source>
        <dbReference type="Proteomes" id="UP000006329"/>
    </source>
</evidence>
<dbReference type="InterPro" id="IPR029787">
    <property type="entry name" value="Nucleotide_cyclase"/>
</dbReference>
<name>A0A0E2BCS6_9LEPT</name>
<evidence type="ECO:0000313" key="5">
    <source>
        <dbReference type="EMBL" id="EKO33167.1"/>
    </source>
</evidence>
<keyword evidence="3" id="KW-1133">Transmembrane helix</keyword>
<dbReference type="SUPFAM" id="SSF55073">
    <property type="entry name" value="Nucleotide cyclase"/>
    <property type="match status" value="1"/>
</dbReference>
<dbReference type="Pfam" id="PF00990">
    <property type="entry name" value="GGDEF"/>
    <property type="match status" value="1"/>
</dbReference>
<dbReference type="CDD" id="cd01949">
    <property type="entry name" value="GGDEF"/>
    <property type="match status" value="1"/>
</dbReference>
<feature type="transmembrane region" description="Helical" evidence="3">
    <location>
        <begin position="82"/>
        <end position="100"/>
    </location>
</feature>
<reference evidence="5" key="1">
    <citation type="submission" date="2012-10" db="EMBL/GenBank/DDBJ databases">
        <authorList>
            <person name="Harkins D.M."/>
            <person name="Durkin A.S."/>
            <person name="Brinkac L.M."/>
            <person name="Haft D.H."/>
            <person name="Selengut J.D."/>
            <person name="Sanka R."/>
            <person name="DePew J."/>
            <person name="Purushe J."/>
            <person name="Matthias M.A."/>
            <person name="Vinetz J.M."/>
            <person name="Sutton G.G."/>
            <person name="Nierman W.C."/>
            <person name="Fouts D.E."/>
        </authorList>
    </citation>
    <scope>NUCLEOTIDE SEQUENCE [LARGE SCALE GENOMIC DNA]</scope>
    <source>
        <strain evidence="5">MOR084</strain>
    </source>
</reference>
<sequence>MGRLDLIRSFIKLMRFSSGNNQKIILLARRVFFNPFTDDYLRIYQPEIRRATVIYFFFCIGISLIAALVPDGELGKENRILVYSRFTVVLLSAFFAFLLIRWKFLFRKKIERYSILSSGAIAFSILPYVFLDSERMELYFHFYTTLVVSGNILLWFTGTTVIFFNVLFYLSLVLCTTLTGNAKALQHDLANVLIYLFTGVFGNLLINFWRVMDHRAKKKLQKAVSKLREKNIQIEKISKVDELTRLYNRRYLIEQFELFLKRAQRYRFSLAMVILDMDYLKEINDSYGHLAGDLALRTISDVMKQRVRATDICSRIGGDEFCILLDAIKKDDLVQLCENLRMEVAEKELSYQTSNGDPVKISVSIGACILSPVEEFSFDDIYHSIDSALYESKKKGRNRVSFIEPAHYFPKTNPGTTATS</sequence>
<keyword evidence="3" id="KW-0812">Transmembrane</keyword>
<keyword evidence="6" id="KW-1185">Reference proteome</keyword>
<comment type="caution">
    <text evidence="5">The sequence shown here is derived from an EMBL/GenBank/DDBJ whole genome shotgun (WGS) entry which is preliminary data.</text>
</comment>
<feature type="transmembrane region" description="Helical" evidence="3">
    <location>
        <begin position="192"/>
        <end position="212"/>
    </location>
</feature>
<dbReference type="EMBL" id="AHON02000057">
    <property type="protein sequence ID" value="EKO33167.1"/>
    <property type="molecule type" value="Genomic_DNA"/>
</dbReference>
<dbReference type="PANTHER" id="PTHR45138">
    <property type="entry name" value="REGULATORY COMPONENTS OF SENSORY TRANSDUCTION SYSTEM"/>
    <property type="match status" value="1"/>
</dbReference>
<accession>A0A0E2BCS6</accession>
<evidence type="ECO:0000256" key="2">
    <source>
        <dbReference type="ARBA" id="ARBA00034247"/>
    </source>
</evidence>
<feature type="transmembrane region" description="Helical" evidence="3">
    <location>
        <begin position="112"/>
        <end position="130"/>
    </location>
</feature>
<organism evidence="5 6">
    <name type="scientific">Leptospira santarosai str. MOR084</name>
    <dbReference type="NCBI Taxonomy" id="1049984"/>
    <lineage>
        <taxon>Bacteria</taxon>
        <taxon>Pseudomonadati</taxon>
        <taxon>Spirochaetota</taxon>
        <taxon>Spirochaetia</taxon>
        <taxon>Leptospirales</taxon>
        <taxon>Leptospiraceae</taxon>
        <taxon>Leptospira</taxon>
    </lineage>
</organism>
<dbReference type="GO" id="GO:0005886">
    <property type="term" value="C:plasma membrane"/>
    <property type="evidence" value="ECO:0007669"/>
    <property type="project" value="TreeGrafter"/>
</dbReference>
<evidence type="ECO:0000259" key="4">
    <source>
        <dbReference type="PROSITE" id="PS50887"/>
    </source>
</evidence>
<protein>
    <recommendedName>
        <fullName evidence="1">diguanylate cyclase</fullName>
        <ecNumber evidence="1">2.7.7.65</ecNumber>
    </recommendedName>
</protein>
<evidence type="ECO:0000256" key="1">
    <source>
        <dbReference type="ARBA" id="ARBA00012528"/>
    </source>
</evidence>
<dbReference type="InterPro" id="IPR000160">
    <property type="entry name" value="GGDEF_dom"/>
</dbReference>
<dbReference type="SMART" id="SM00267">
    <property type="entry name" value="GGDEF"/>
    <property type="match status" value="1"/>
</dbReference>
<dbReference type="FunFam" id="3.30.70.270:FF:000043">
    <property type="entry name" value="Diguanylate cyclase (GGDEF) domain protein"/>
    <property type="match status" value="1"/>
</dbReference>
<gene>
    <name evidence="5" type="ORF">LEP1GSC179_4133</name>
</gene>
<dbReference type="InterPro" id="IPR050469">
    <property type="entry name" value="Diguanylate_Cyclase"/>
</dbReference>
<keyword evidence="3" id="KW-0472">Membrane</keyword>
<proteinExistence type="predicted"/>
<dbReference type="GO" id="GO:0043709">
    <property type="term" value="P:cell adhesion involved in single-species biofilm formation"/>
    <property type="evidence" value="ECO:0007669"/>
    <property type="project" value="TreeGrafter"/>
</dbReference>
<dbReference type="EC" id="2.7.7.65" evidence="1"/>
<dbReference type="Proteomes" id="UP000006329">
    <property type="component" value="Unassembled WGS sequence"/>
</dbReference>
<evidence type="ECO:0000256" key="3">
    <source>
        <dbReference type="SAM" id="Phobius"/>
    </source>
</evidence>
<feature type="transmembrane region" description="Helical" evidence="3">
    <location>
        <begin position="52"/>
        <end position="70"/>
    </location>
</feature>
<dbReference type="PROSITE" id="PS50887">
    <property type="entry name" value="GGDEF"/>
    <property type="match status" value="1"/>
</dbReference>
<dbReference type="AlphaFoldDB" id="A0A0E2BCS6"/>
<dbReference type="PANTHER" id="PTHR45138:SF9">
    <property type="entry name" value="DIGUANYLATE CYCLASE DGCM-RELATED"/>
    <property type="match status" value="1"/>
</dbReference>
<dbReference type="GO" id="GO:0052621">
    <property type="term" value="F:diguanylate cyclase activity"/>
    <property type="evidence" value="ECO:0007669"/>
    <property type="project" value="UniProtKB-EC"/>
</dbReference>
<feature type="domain" description="GGDEF" evidence="4">
    <location>
        <begin position="268"/>
        <end position="405"/>
    </location>
</feature>
<dbReference type="NCBIfam" id="TIGR00254">
    <property type="entry name" value="GGDEF"/>
    <property type="match status" value="1"/>
</dbReference>
<comment type="catalytic activity">
    <reaction evidence="2">
        <text>2 GTP = 3',3'-c-di-GMP + 2 diphosphate</text>
        <dbReference type="Rhea" id="RHEA:24898"/>
        <dbReference type="ChEBI" id="CHEBI:33019"/>
        <dbReference type="ChEBI" id="CHEBI:37565"/>
        <dbReference type="ChEBI" id="CHEBI:58805"/>
        <dbReference type="EC" id="2.7.7.65"/>
    </reaction>
</comment>
<dbReference type="InterPro" id="IPR043128">
    <property type="entry name" value="Rev_trsase/Diguanyl_cyclase"/>
</dbReference>